<organism>
    <name type="scientific">Solenopsis invicta</name>
    <name type="common">Red imported fire ant</name>
    <name type="synonym">Solenopsis wagneri</name>
    <dbReference type="NCBI Taxonomy" id="13686"/>
    <lineage>
        <taxon>Eukaryota</taxon>
        <taxon>Metazoa</taxon>
        <taxon>Ecdysozoa</taxon>
        <taxon>Arthropoda</taxon>
        <taxon>Hexapoda</taxon>
        <taxon>Insecta</taxon>
        <taxon>Pterygota</taxon>
        <taxon>Neoptera</taxon>
        <taxon>Endopterygota</taxon>
        <taxon>Hymenoptera</taxon>
        <taxon>Apocrita</taxon>
        <taxon>Aculeata</taxon>
        <taxon>Formicoidea</taxon>
        <taxon>Formicidae</taxon>
        <taxon>Myrmicinae</taxon>
        <taxon>Solenopsis</taxon>
    </lineage>
</organism>
<dbReference type="AlphaFoldDB" id="E9IVU2"/>
<feature type="non-terminal residue" evidence="1">
    <location>
        <position position="73"/>
    </location>
</feature>
<dbReference type="HOGENOM" id="CLU_2707920_0_0_1"/>
<proteinExistence type="predicted"/>
<evidence type="ECO:0000313" key="1">
    <source>
        <dbReference type="EMBL" id="EFZ15314.1"/>
    </source>
</evidence>
<name>E9IVU2_SOLIN</name>
<sequence>MSEPISTRNITKFNGEDFQGRKFQMRILFMMHQIWNIIYGSRTRPAQAGEAQEAWRTENARAMFLLSGMAHKL</sequence>
<reference evidence="1" key="1">
    <citation type="journal article" date="2011" name="Proc. Natl. Acad. Sci. U.S.A.">
        <title>The genome of the fire ant Solenopsis invicta.</title>
        <authorList>
            <person name="Wurm Y."/>
            <person name="Wang J."/>
            <person name="Riba-Grognuz O."/>
            <person name="Corona M."/>
            <person name="Nygaard S."/>
            <person name="Hunt B.G."/>
            <person name="Ingram K.K."/>
            <person name="Falquet L."/>
            <person name="Nipitwattanaphon M."/>
            <person name="Gotzek D."/>
            <person name="Dijkstra M.B."/>
            <person name="Oettler J."/>
            <person name="Comtesse F."/>
            <person name="Shih C.J."/>
            <person name="Wu W.J."/>
            <person name="Yang C.C."/>
            <person name="Thomas J."/>
            <person name="Beaudoing E."/>
            <person name="Pradervand S."/>
            <person name="Flegel V."/>
            <person name="Cook E.D."/>
            <person name="Fabbretti R."/>
            <person name="Stockinger H."/>
            <person name="Long L."/>
            <person name="Farmerie W.G."/>
            <person name="Oakey J."/>
            <person name="Boomsma J.J."/>
            <person name="Pamilo P."/>
            <person name="Yi S.V."/>
            <person name="Heinze J."/>
            <person name="Goodisman M.A."/>
            <person name="Farinelli L."/>
            <person name="Harshman K."/>
            <person name="Hulo N."/>
            <person name="Cerutti L."/>
            <person name="Xenarios I."/>
            <person name="Shoemaker D."/>
            <person name="Keller L."/>
        </authorList>
    </citation>
    <scope>NUCLEOTIDE SEQUENCE [LARGE SCALE GENOMIC DNA]</scope>
</reference>
<protein>
    <submittedName>
        <fullName evidence="1">Uncharacterized protein</fullName>
    </submittedName>
</protein>
<accession>E9IVU2</accession>
<dbReference type="EMBL" id="GL766439">
    <property type="protein sequence ID" value="EFZ15314.1"/>
    <property type="molecule type" value="Genomic_DNA"/>
</dbReference>
<gene>
    <name evidence="1" type="ORF">SINV_10693</name>
</gene>